<keyword evidence="9" id="KW-1185">Reference proteome</keyword>
<dbReference type="InterPro" id="IPR011701">
    <property type="entry name" value="MFS"/>
</dbReference>
<evidence type="ECO:0000256" key="2">
    <source>
        <dbReference type="ARBA" id="ARBA00022475"/>
    </source>
</evidence>
<feature type="domain" description="Major facilitator superfamily (MFS) profile" evidence="7">
    <location>
        <begin position="23"/>
        <end position="427"/>
    </location>
</feature>
<dbReference type="InterPro" id="IPR050189">
    <property type="entry name" value="MFS_Efflux_Transporters"/>
</dbReference>
<dbReference type="SUPFAM" id="SSF103473">
    <property type="entry name" value="MFS general substrate transporter"/>
    <property type="match status" value="1"/>
</dbReference>
<protein>
    <submittedName>
        <fullName evidence="8">Putative MFS family arabinose efflux permease</fullName>
    </submittedName>
</protein>
<feature type="transmembrane region" description="Helical" evidence="6">
    <location>
        <begin position="21"/>
        <end position="39"/>
    </location>
</feature>
<dbReference type="InterPro" id="IPR036259">
    <property type="entry name" value="MFS_trans_sf"/>
</dbReference>
<evidence type="ECO:0000256" key="3">
    <source>
        <dbReference type="ARBA" id="ARBA00022692"/>
    </source>
</evidence>
<evidence type="ECO:0000256" key="6">
    <source>
        <dbReference type="SAM" id="Phobius"/>
    </source>
</evidence>
<reference evidence="8 9" key="1">
    <citation type="submission" date="2019-06" db="EMBL/GenBank/DDBJ databases">
        <title>Genomic Encyclopedia of Type Strains, Phase IV (KMG-V): Genome sequencing to study the core and pangenomes of soil and plant-associated prokaryotes.</title>
        <authorList>
            <person name="Whitman W."/>
        </authorList>
    </citation>
    <scope>NUCLEOTIDE SEQUENCE [LARGE SCALE GENOMIC DNA]</scope>
    <source>
        <strain evidence="8 9">BR 10355</strain>
    </source>
</reference>
<feature type="transmembrane region" description="Helical" evidence="6">
    <location>
        <begin position="179"/>
        <end position="197"/>
    </location>
</feature>
<evidence type="ECO:0000256" key="4">
    <source>
        <dbReference type="ARBA" id="ARBA00022989"/>
    </source>
</evidence>
<feature type="transmembrane region" description="Helical" evidence="6">
    <location>
        <begin position="353"/>
        <end position="380"/>
    </location>
</feature>
<dbReference type="RefSeq" id="WP_146987605.1">
    <property type="nucleotide sequence ID" value="NZ_VITY01000007.1"/>
</dbReference>
<organism evidence="8 9">
    <name type="scientific">Bradyrhizobium macuxiense</name>
    <dbReference type="NCBI Taxonomy" id="1755647"/>
    <lineage>
        <taxon>Bacteria</taxon>
        <taxon>Pseudomonadati</taxon>
        <taxon>Pseudomonadota</taxon>
        <taxon>Alphaproteobacteria</taxon>
        <taxon>Hyphomicrobiales</taxon>
        <taxon>Nitrobacteraceae</taxon>
        <taxon>Bradyrhizobium</taxon>
    </lineage>
</organism>
<feature type="transmembrane region" description="Helical" evidence="6">
    <location>
        <begin position="153"/>
        <end position="173"/>
    </location>
</feature>
<comment type="caution">
    <text evidence="8">The sequence shown here is derived from an EMBL/GenBank/DDBJ whole genome shotgun (WGS) entry which is preliminary data.</text>
</comment>
<dbReference type="PANTHER" id="PTHR43124:SF3">
    <property type="entry name" value="CHLORAMPHENICOL EFFLUX PUMP RV0191"/>
    <property type="match status" value="1"/>
</dbReference>
<evidence type="ECO:0000313" key="8">
    <source>
        <dbReference type="EMBL" id="TWB96859.1"/>
    </source>
</evidence>
<dbReference type="InterPro" id="IPR020846">
    <property type="entry name" value="MFS_dom"/>
</dbReference>
<name>A0A560LNN8_9BRAD</name>
<gene>
    <name evidence="8" type="ORF">FBZ93_107105</name>
</gene>
<dbReference type="Gene3D" id="1.20.1250.20">
    <property type="entry name" value="MFS general substrate transporter like domains"/>
    <property type="match status" value="2"/>
</dbReference>
<dbReference type="Pfam" id="PF07690">
    <property type="entry name" value="MFS_1"/>
    <property type="match status" value="1"/>
</dbReference>
<dbReference type="STRING" id="1755647.AS156_15065"/>
<proteinExistence type="predicted"/>
<feature type="transmembrane region" description="Helical" evidence="6">
    <location>
        <begin position="400"/>
        <end position="423"/>
    </location>
</feature>
<dbReference type="OrthoDB" id="272777at2"/>
<feature type="transmembrane region" description="Helical" evidence="6">
    <location>
        <begin position="59"/>
        <end position="81"/>
    </location>
</feature>
<sequence length="430" mass="44547">MSMLGQQAVYAPTSRFTDRAYLAWTAVAIAYAIAFLQRVSPQSVSLSFMHDFNTDAAGVAMLASSYFWGYTLMQIPAGLLVDRYGVKRAVLVSMIASSLGSAAFALAPNLLDVFAARLIVACGDALVFTALLKLVAQSFADERFGMMSGISQVSGYVGGVIATTPLAAAVSGFGWRACFLFIACIGLANLAFAKVTLKPDPASHSNKTLKGVVIAARQSLAHIANWGCAMTFASHFAVVTTLSGVWGIPMVAHFFHISPTAAGTPLLAFMIGNALGSIFLGHAADRAAAALDRALIGICVLRMLLIAMLLPPVAQTFGLAYVTVVFTILGLVAGGTVPLVLKCVKKLYTSDLIGVGASVNTTAAGIFAGVSQPIIGFAMLTASNASGTDALHNAAAIGDGGYSALIVILLLMSLPGIAGPLMMRSKLIAR</sequence>
<feature type="transmembrane region" description="Helical" evidence="6">
    <location>
        <begin position="88"/>
        <end position="107"/>
    </location>
</feature>
<feature type="transmembrane region" description="Helical" evidence="6">
    <location>
        <begin position="113"/>
        <end position="132"/>
    </location>
</feature>
<feature type="transmembrane region" description="Helical" evidence="6">
    <location>
        <begin position="226"/>
        <end position="248"/>
    </location>
</feature>
<evidence type="ECO:0000256" key="5">
    <source>
        <dbReference type="ARBA" id="ARBA00023136"/>
    </source>
</evidence>
<dbReference type="PANTHER" id="PTHR43124">
    <property type="entry name" value="PURINE EFFLUX PUMP PBUE"/>
    <property type="match status" value="1"/>
</dbReference>
<keyword evidence="3 6" id="KW-0812">Transmembrane</keyword>
<dbReference type="GO" id="GO:0005886">
    <property type="term" value="C:plasma membrane"/>
    <property type="evidence" value="ECO:0007669"/>
    <property type="project" value="UniProtKB-SubCell"/>
</dbReference>
<evidence type="ECO:0000259" key="7">
    <source>
        <dbReference type="PROSITE" id="PS50850"/>
    </source>
</evidence>
<dbReference type="GO" id="GO:0022857">
    <property type="term" value="F:transmembrane transporter activity"/>
    <property type="evidence" value="ECO:0007669"/>
    <property type="project" value="InterPro"/>
</dbReference>
<feature type="transmembrane region" description="Helical" evidence="6">
    <location>
        <begin position="294"/>
        <end position="313"/>
    </location>
</feature>
<feature type="transmembrane region" description="Helical" evidence="6">
    <location>
        <begin position="260"/>
        <end position="282"/>
    </location>
</feature>
<comment type="subcellular location">
    <subcellularLocation>
        <location evidence="1">Cell membrane</location>
        <topology evidence="1">Multi-pass membrane protein</topology>
    </subcellularLocation>
</comment>
<accession>A0A560LNN8</accession>
<dbReference type="PROSITE" id="PS50850">
    <property type="entry name" value="MFS"/>
    <property type="match status" value="1"/>
</dbReference>
<dbReference type="EMBL" id="VITY01000007">
    <property type="protein sequence ID" value="TWB96859.1"/>
    <property type="molecule type" value="Genomic_DNA"/>
</dbReference>
<keyword evidence="5 6" id="KW-0472">Membrane</keyword>
<keyword evidence="2" id="KW-1003">Cell membrane</keyword>
<dbReference type="Proteomes" id="UP000321304">
    <property type="component" value="Unassembled WGS sequence"/>
</dbReference>
<dbReference type="AlphaFoldDB" id="A0A560LNN8"/>
<evidence type="ECO:0000256" key="1">
    <source>
        <dbReference type="ARBA" id="ARBA00004651"/>
    </source>
</evidence>
<feature type="transmembrane region" description="Helical" evidence="6">
    <location>
        <begin position="319"/>
        <end position="341"/>
    </location>
</feature>
<evidence type="ECO:0000313" key="9">
    <source>
        <dbReference type="Proteomes" id="UP000321304"/>
    </source>
</evidence>
<keyword evidence="4 6" id="KW-1133">Transmembrane helix</keyword>